<evidence type="ECO:0000313" key="2">
    <source>
        <dbReference type="Proteomes" id="UP000299102"/>
    </source>
</evidence>
<evidence type="ECO:0000313" key="1">
    <source>
        <dbReference type="EMBL" id="GBP44026.1"/>
    </source>
</evidence>
<name>A0A4C1VXN0_EUMVA</name>
<comment type="caution">
    <text evidence="1">The sequence shown here is derived from an EMBL/GenBank/DDBJ whole genome shotgun (WGS) entry which is preliminary data.</text>
</comment>
<protein>
    <submittedName>
        <fullName evidence="1">Uncharacterized protein</fullName>
    </submittedName>
</protein>
<keyword evidence="2" id="KW-1185">Reference proteome</keyword>
<sequence>MVSHRPSIRPSVCSAVHQVNERNLRVDRDFAIGIAGDGDGDDVSIPMFSIVSSPKMPTTAEGWLAIENGFRRKFPHCIGSLDGVVPAALAPTDGTSRAPEMFNVVSTTFRT</sequence>
<dbReference type="Proteomes" id="UP000299102">
    <property type="component" value="Unassembled WGS sequence"/>
</dbReference>
<gene>
    <name evidence="1" type="ORF">EVAR_85180_1</name>
</gene>
<organism evidence="1 2">
    <name type="scientific">Eumeta variegata</name>
    <name type="common">Bagworm moth</name>
    <name type="synonym">Eumeta japonica</name>
    <dbReference type="NCBI Taxonomy" id="151549"/>
    <lineage>
        <taxon>Eukaryota</taxon>
        <taxon>Metazoa</taxon>
        <taxon>Ecdysozoa</taxon>
        <taxon>Arthropoda</taxon>
        <taxon>Hexapoda</taxon>
        <taxon>Insecta</taxon>
        <taxon>Pterygota</taxon>
        <taxon>Neoptera</taxon>
        <taxon>Endopterygota</taxon>
        <taxon>Lepidoptera</taxon>
        <taxon>Glossata</taxon>
        <taxon>Ditrysia</taxon>
        <taxon>Tineoidea</taxon>
        <taxon>Psychidae</taxon>
        <taxon>Oiketicinae</taxon>
        <taxon>Eumeta</taxon>
    </lineage>
</organism>
<dbReference type="AlphaFoldDB" id="A0A4C1VXN0"/>
<reference evidence="1 2" key="1">
    <citation type="journal article" date="2019" name="Commun. Biol.">
        <title>The bagworm genome reveals a unique fibroin gene that provides high tensile strength.</title>
        <authorList>
            <person name="Kono N."/>
            <person name="Nakamura H."/>
            <person name="Ohtoshi R."/>
            <person name="Tomita M."/>
            <person name="Numata K."/>
            <person name="Arakawa K."/>
        </authorList>
    </citation>
    <scope>NUCLEOTIDE SEQUENCE [LARGE SCALE GENOMIC DNA]</scope>
</reference>
<dbReference type="EMBL" id="BGZK01000446">
    <property type="protein sequence ID" value="GBP44026.1"/>
    <property type="molecule type" value="Genomic_DNA"/>
</dbReference>
<accession>A0A4C1VXN0</accession>
<dbReference type="OrthoDB" id="6627079at2759"/>
<proteinExistence type="predicted"/>